<dbReference type="InterPro" id="IPR022495">
    <property type="entry name" value="Bud32"/>
</dbReference>
<dbReference type="Gene3D" id="3.30.200.20">
    <property type="entry name" value="Phosphorylase Kinase, domain 1"/>
    <property type="match status" value="1"/>
</dbReference>
<evidence type="ECO:0000313" key="13">
    <source>
        <dbReference type="EMBL" id="PWN91416.1"/>
    </source>
</evidence>
<accession>A0A316YQW9</accession>
<dbReference type="EC" id="2.7.11.1" evidence="2"/>
<dbReference type="FunCoup" id="A0A316YQW9">
    <property type="interactions" value="237"/>
</dbReference>
<dbReference type="Gene3D" id="1.10.510.10">
    <property type="entry name" value="Transferase(Phosphotransferase) domain 1"/>
    <property type="match status" value="1"/>
</dbReference>
<keyword evidence="14" id="KW-1185">Reference proteome</keyword>
<comment type="catalytic activity">
    <reaction evidence="10">
        <text>L-threonyl-[protein] + ATP = O-phospho-L-threonyl-[protein] + ADP + H(+)</text>
        <dbReference type="Rhea" id="RHEA:46608"/>
        <dbReference type="Rhea" id="RHEA-COMP:11060"/>
        <dbReference type="Rhea" id="RHEA-COMP:11605"/>
        <dbReference type="ChEBI" id="CHEBI:15378"/>
        <dbReference type="ChEBI" id="CHEBI:30013"/>
        <dbReference type="ChEBI" id="CHEBI:30616"/>
        <dbReference type="ChEBI" id="CHEBI:61977"/>
        <dbReference type="ChEBI" id="CHEBI:456216"/>
        <dbReference type="EC" id="2.7.11.1"/>
    </reaction>
</comment>
<organism evidence="13 14">
    <name type="scientific">Acaromyces ingoldii</name>
    <dbReference type="NCBI Taxonomy" id="215250"/>
    <lineage>
        <taxon>Eukaryota</taxon>
        <taxon>Fungi</taxon>
        <taxon>Dikarya</taxon>
        <taxon>Basidiomycota</taxon>
        <taxon>Ustilaginomycotina</taxon>
        <taxon>Exobasidiomycetes</taxon>
        <taxon>Exobasidiales</taxon>
        <taxon>Cryptobasidiaceae</taxon>
        <taxon>Acaromyces</taxon>
    </lineage>
</organism>
<dbReference type="RefSeq" id="XP_025378614.1">
    <property type="nucleotide sequence ID" value="XM_025519155.1"/>
</dbReference>
<dbReference type="InterPro" id="IPR000719">
    <property type="entry name" value="Prot_kinase_dom"/>
</dbReference>
<dbReference type="GO" id="GO:0005829">
    <property type="term" value="C:cytosol"/>
    <property type="evidence" value="ECO:0007669"/>
    <property type="project" value="TreeGrafter"/>
</dbReference>
<evidence type="ECO:0000256" key="7">
    <source>
        <dbReference type="ARBA" id="ARBA00022741"/>
    </source>
</evidence>
<keyword evidence="3" id="KW-0963">Cytoplasm</keyword>
<dbReference type="FunFam" id="1.10.510.10:FF:000845">
    <property type="entry name" value="Probable bifunctional tRNA threonylcarbamoyladenosine biosynthesis protein"/>
    <property type="match status" value="1"/>
</dbReference>
<keyword evidence="8" id="KW-0418">Kinase</keyword>
<dbReference type="GO" id="GO:0005634">
    <property type="term" value="C:nucleus"/>
    <property type="evidence" value="ECO:0007669"/>
    <property type="project" value="TreeGrafter"/>
</dbReference>
<dbReference type="InParanoid" id="A0A316YQW9"/>
<keyword evidence="7" id="KW-0547">Nucleotide-binding</keyword>
<dbReference type="SUPFAM" id="SSF56112">
    <property type="entry name" value="Protein kinase-like (PK-like)"/>
    <property type="match status" value="1"/>
</dbReference>
<keyword evidence="5" id="KW-0808">Transferase</keyword>
<gene>
    <name evidence="13" type="ORF">FA10DRAFT_238876</name>
</gene>
<dbReference type="InterPro" id="IPR011009">
    <property type="entry name" value="Kinase-like_dom_sf"/>
</dbReference>
<name>A0A316YQW9_9BASI</name>
<dbReference type="GO" id="GO:0070525">
    <property type="term" value="P:tRNA threonylcarbamoyladenosine metabolic process"/>
    <property type="evidence" value="ECO:0007669"/>
    <property type="project" value="TreeGrafter"/>
</dbReference>
<keyword evidence="9" id="KW-0067">ATP-binding</keyword>
<dbReference type="FunFam" id="3.30.200.20:FF:000201">
    <property type="entry name" value="TP53-regulating kinase isoform X1"/>
    <property type="match status" value="1"/>
</dbReference>
<sequence>MAEASVQMEPMLALMADESRSQLIKQGAEAKIYASSLITSSTDASADKVAMLLKYRFPKTYRHPALTASITAARTTAEARALVRCMRAGVNTPKLLCADEKHGVLGLEYIVGRSLREALGGGNEGGEEEAVSREPPQPLLSDSEALEAMGLVGEQLARMHHANVIHGDLTTSNMMLRAKLPGDDTRAGVAHQEQALVMIDFGLSSTSAMAEDKAVDLYVLQRAFASTHPNSEHLFAKILDVYQEQLDTLEGGTKSKTKASAEVMRKLDDVRQRGRKRSMVG</sequence>
<dbReference type="PROSITE" id="PS00109">
    <property type="entry name" value="PROTEIN_KINASE_TYR"/>
    <property type="match status" value="1"/>
</dbReference>
<dbReference type="GeneID" id="37041071"/>
<evidence type="ECO:0000256" key="6">
    <source>
        <dbReference type="ARBA" id="ARBA00022694"/>
    </source>
</evidence>
<dbReference type="PANTHER" id="PTHR12209">
    <property type="entry name" value="NON-SPECIFIC SERINE/THREONINE PROTEIN KINASE"/>
    <property type="match status" value="1"/>
</dbReference>
<evidence type="ECO:0000256" key="11">
    <source>
        <dbReference type="ARBA" id="ARBA00048679"/>
    </source>
</evidence>
<dbReference type="PANTHER" id="PTHR12209:SF0">
    <property type="entry name" value="EKC_KEOPS COMPLEX SUBUNIT TP53RK"/>
    <property type="match status" value="1"/>
</dbReference>
<dbReference type="GO" id="GO:0008033">
    <property type="term" value="P:tRNA processing"/>
    <property type="evidence" value="ECO:0007669"/>
    <property type="project" value="UniProtKB-KW"/>
</dbReference>
<comment type="catalytic activity">
    <reaction evidence="11">
        <text>L-seryl-[protein] + ATP = O-phospho-L-seryl-[protein] + ADP + H(+)</text>
        <dbReference type="Rhea" id="RHEA:17989"/>
        <dbReference type="Rhea" id="RHEA-COMP:9863"/>
        <dbReference type="Rhea" id="RHEA-COMP:11604"/>
        <dbReference type="ChEBI" id="CHEBI:15378"/>
        <dbReference type="ChEBI" id="CHEBI:29999"/>
        <dbReference type="ChEBI" id="CHEBI:30616"/>
        <dbReference type="ChEBI" id="CHEBI:83421"/>
        <dbReference type="ChEBI" id="CHEBI:456216"/>
        <dbReference type="EC" id="2.7.11.1"/>
    </reaction>
</comment>
<dbReference type="GO" id="GO:0004674">
    <property type="term" value="F:protein serine/threonine kinase activity"/>
    <property type="evidence" value="ECO:0007669"/>
    <property type="project" value="UniProtKB-KW"/>
</dbReference>
<protein>
    <recommendedName>
        <fullName evidence="2">non-specific serine/threonine protein kinase</fullName>
        <ecNumber evidence="2">2.7.11.1</ecNumber>
    </recommendedName>
</protein>
<dbReference type="GO" id="GO:0005524">
    <property type="term" value="F:ATP binding"/>
    <property type="evidence" value="ECO:0007669"/>
    <property type="project" value="UniProtKB-KW"/>
</dbReference>
<evidence type="ECO:0000259" key="12">
    <source>
        <dbReference type="PROSITE" id="PS50011"/>
    </source>
</evidence>
<dbReference type="EMBL" id="KZ819635">
    <property type="protein sequence ID" value="PWN91416.1"/>
    <property type="molecule type" value="Genomic_DNA"/>
</dbReference>
<evidence type="ECO:0000256" key="2">
    <source>
        <dbReference type="ARBA" id="ARBA00012513"/>
    </source>
</evidence>
<dbReference type="AlphaFoldDB" id="A0A316YQW9"/>
<evidence type="ECO:0000256" key="1">
    <source>
        <dbReference type="ARBA" id="ARBA00010630"/>
    </source>
</evidence>
<dbReference type="Proteomes" id="UP000245768">
    <property type="component" value="Unassembled WGS sequence"/>
</dbReference>
<evidence type="ECO:0000313" key="14">
    <source>
        <dbReference type="Proteomes" id="UP000245768"/>
    </source>
</evidence>
<keyword evidence="4" id="KW-0723">Serine/threonine-protein kinase</keyword>
<feature type="domain" description="Protein kinase" evidence="12">
    <location>
        <begin position="1"/>
        <end position="281"/>
    </location>
</feature>
<evidence type="ECO:0000256" key="4">
    <source>
        <dbReference type="ARBA" id="ARBA00022527"/>
    </source>
</evidence>
<evidence type="ECO:0000256" key="9">
    <source>
        <dbReference type="ARBA" id="ARBA00022840"/>
    </source>
</evidence>
<proteinExistence type="inferred from homology"/>
<evidence type="ECO:0000256" key="10">
    <source>
        <dbReference type="ARBA" id="ARBA00047899"/>
    </source>
</evidence>
<evidence type="ECO:0000256" key="8">
    <source>
        <dbReference type="ARBA" id="ARBA00022777"/>
    </source>
</evidence>
<keyword evidence="6" id="KW-0819">tRNA processing</keyword>
<dbReference type="InterPro" id="IPR008266">
    <property type="entry name" value="Tyr_kinase_AS"/>
</dbReference>
<dbReference type="PROSITE" id="PS50011">
    <property type="entry name" value="PROTEIN_KINASE_DOM"/>
    <property type="match status" value="1"/>
</dbReference>
<dbReference type="GO" id="GO:0000408">
    <property type="term" value="C:EKC/KEOPS complex"/>
    <property type="evidence" value="ECO:0007669"/>
    <property type="project" value="TreeGrafter"/>
</dbReference>
<comment type="similarity">
    <text evidence="1">Belongs to the protein kinase superfamily. BUD32 family.</text>
</comment>
<evidence type="ECO:0000256" key="3">
    <source>
        <dbReference type="ARBA" id="ARBA00022490"/>
    </source>
</evidence>
<dbReference type="NCBIfam" id="TIGR03724">
    <property type="entry name" value="arch_bud32"/>
    <property type="match status" value="1"/>
</dbReference>
<evidence type="ECO:0000256" key="5">
    <source>
        <dbReference type="ARBA" id="ARBA00022679"/>
    </source>
</evidence>
<dbReference type="OrthoDB" id="3399at2759"/>
<reference evidence="13 14" key="1">
    <citation type="journal article" date="2018" name="Mol. Biol. Evol.">
        <title>Broad Genomic Sampling Reveals a Smut Pathogenic Ancestry of the Fungal Clade Ustilaginomycotina.</title>
        <authorList>
            <person name="Kijpornyongpan T."/>
            <person name="Mondo S.J."/>
            <person name="Barry K."/>
            <person name="Sandor L."/>
            <person name="Lee J."/>
            <person name="Lipzen A."/>
            <person name="Pangilinan J."/>
            <person name="LaButti K."/>
            <person name="Hainaut M."/>
            <person name="Henrissat B."/>
            <person name="Grigoriev I.V."/>
            <person name="Spatafora J.W."/>
            <person name="Aime M.C."/>
        </authorList>
    </citation>
    <scope>NUCLEOTIDE SEQUENCE [LARGE SCALE GENOMIC DNA]</scope>
    <source>
        <strain evidence="13 14">MCA 4198</strain>
    </source>
</reference>
<dbReference type="STRING" id="215250.A0A316YQW9"/>